<protein>
    <submittedName>
        <fullName evidence="4">GNAT family N-acetyltransferase</fullName>
        <ecNumber evidence="4">2.3.1.-</ecNumber>
    </submittedName>
</protein>
<dbReference type="EMBL" id="DXGK01000110">
    <property type="protein sequence ID" value="HIW70744.1"/>
    <property type="molecule type" value="Genomic_DNA"/>
</dbReference>
<dbReference type="AlphaFoldDB" id="A0A9D1QQJ0"/>
<dbReference type="CDD" id="cd04301">
    <property type="entry name" value="NAT_SF"/>
    <property type="match status" value="1"/>
</dbReference>
<gene>
    <name evidence="4" type="ORF">H9876_05200</name>
</gene>
<dbReference type="PANTHER" id="PTHR43877">
    <property type="entry name" value="AMINOALKYLPHOSPHONATE N-ACETYLTRANSFERASE-RELATED-RELATED"/>
    <property type="match status" value="1"/>
</dbReference>
<keyword evidence="1 4" id="KW-0808">Transferase</keyword>
<reference evidence="4" key="2">
    <citation type="submission" date="2021-04" db="EMBL/GenBank/DDBJ databases">
        <authorList>
            <person name="Gilroy R."/>
        </authorList>
    </citation>
    <scope>NUCLEOTIDE SEQUENCE</scope>
    <source>
        <strain evidence="4">ChiHejej3B27-2180</strain>
    </source>
</reference>
<evidence type="ECO:0000256" key="1">
    <source>
        <dbReference type="ARBA" id="ARBA00022679"/>
    </source>
</evidence>
<name>A0A9D1QQJ0_9LACO</name>
<sequence length="147" mass="17147">MKWIDKSYQELSRDELFAILKLRAAVFNDEQKSYWPDPDDQDSQAHHVWAVDDGKIAAYARYFETDGHATLGRVLVAPDFRRQGLGKELMNHVLAGIKKNYGQLEIVIHAQLYVQKMYEQFNFRPSGDTFIEAQRKHILMKHKPLAQ</sequence>
<feature type="domain" description="N-acetyltransferase" evidence="3">
    <location>
        <begin position="6"/>
        <end position="145"/>
    </location>
</feature>
<evidence type="ECO:0000313" key="5">
    <source>
        <dbReference type="Proteomes" id="UP000886878"/>
    </source>
</evidence>
<evidence type="ECO:0000259" key="3">
    <source>
        <dbReference type="PROSITE" id="PS51186"/>
    </source>
</evidence>
<dbReference type="PROSITE" id="PS51186">
    <property type="entry name" value="GNAT"/>
    <property type="match status" value="1"/>
</dbReference>
<dbReference type="GO" id="GO:0016747">
    <property type="term" value="F:acyltransferase activity, transferring groups other than amino-acyl groups"/>
    <property type="evidence" value="ECO:0007669"/>
    <property type="project" value="InterPro"/>
</dbReference>
<dbReference type="Proteomes" id="UP000886878">
    <property type="component" value="Unassembled WGS sequence"/>
</dbReference>
<dbReference type="InterPro" id="IPR000182">
    <property type="entry name" value="GNAT_dom"/>
</dbReference>
<dbReference type="InterPro" id="IPR050832">
    <property type="entry name" value="Bact_Acetyltransf"/>
</dbReference>
<accession>A0A9D1QQJ0</accession>
<evidence type="ECO:0000313" key="4">
    <source>
        <dbReference type="EMBL" id="HIW70744.1"/>
    </source>
</evidence>
<dbReference type="EC" id="2.3.1.-" evidence="4"/>
<keyword evidence="2 4" id="KW-0012">Acyltransferase</keyword>
<dbReference type="SUPFAM" id="SSF55729">
    <property type="entry name" value="Acyl-CoA N-acyltransferases (Nat)"/>
    <property type="match status" value="1"/>
</dbReference>
<dbReference type="Pfam" id="PF13673">
    <property type="entry name" value="Acetyltransf_10"/>
    <property type="match status" value="1"/>
</dbReference>
<organism evidence="4 5">
    <name type="scientific">Candidatus Limosilactobacillus merdipullorum</name>
    <dbReference type="NCBI Taxonomy" id="2838653"/>
    <lineage>
        <taxon>Bacteria</taxon>
        <taxon>Bacillati</taxon>
        <taxon>Bacillota</taxon>
        <taxon>Bacilli</taxon>
        <taxon>Lactobacillales</taxon>
        <taxon>Lactobacillaceae</taxon>
        <taxon>Limosilactobacillus</taxon>
    </lineage>
</organism>
<evidence type="ECO:0000256" key="2">
    <source>
        <dbReference type="ARBA" id="ARBA00023315"/>
    </source>
</evidence>
<dbReference type="InterPro" id="IPR016181">
    <property type="entry name" value="Acyl_CoA_acyltransferase"/>
</dbReference>
<reference evidence="4" key="1">
    <citation type="journal article" date="2021" name="PeerJ">
        <title>Extensive microbial diversity within the chicken gut microbiome revealed by metagenomics and culture.</title>
        <authorList>
            <person name="Gilroy R."/>
            <person name="Ravi A."/>
            <person name="Getino M."/>
            <person name="Pursley I."/>
            <person name="Horton D.L."/>
            <person name="Alikhan N.F."/>
            <person name="Baker D."/>
            <person name="Gharbi K."/>
            <person name="Hall N."/>
            <person name="Watson M."/>
            <person name="Adriaenssens E.M."/>
            <person name="Foster-Nyarko E."/>
            <person name="Jarju S."/>
            <person name="Secka A."/>
            <person name="Antonio M."/>
            <person name="Oren A."/>
            <person name="Chaudhuri R.R."/>
            <person name="La Ragione R."/>
            <person name="Hildebrand F."/>
            <person name="Pallen M.J."/>
        </authorList>
    </citation>
    <scope>NUCLEOTIDE SEQUENCE</scope>
    <source>
        <strain evidence="4">ChiHejej3B27-2180</strain>
    </source>
</reference>
<proteinExistence type="predicted"/>
<comment type="caution">
    <text evidence="4">The sequence shown here is derived from an EMBL/GenBank/DDBJ whole genome shotgun (WGS) entry which is preliminary data.</text>
</comment>
<dbReference type="Gene3D" id="3.40.630.30">
    <property type="match status" value="1"/>
</dbReference>